<feature type="compositionally biased region" description="Polar residues" evidence="5">
    <location>
        <begin position="216"/>
        <end position="229"/>
    </location>
</feature>
<keyword evidence="3 6" id="KW-1133">Transmembrane helix</keyword>
<dbReference type="GO" id="GO:0016020">
    <property type="term" value="C:membrane"/>
    <property type="evidence" value="ECO:0007669"/>
    <property type="project" value="UniProtKB-SubCell"/>
</dbReference>
<evidence type="ECO:0000256" key="2">
    <source>
        <dbReference type="ARBA" id="ARBA00022692"/>
    </source>
</evidence>
<feature type="transmembrane region" description="Helical" evidence="6">
    <location>
        <begin position="392"/>
        <end position="416"/>
    </location>
</feature>
<feature type="transmembrane region" description="Helical" evidence="6">
    <location>
        <begin position="13"/>
        <end position="36"/>
    </location>
</feature>
<protein>
    <submittedName>
        <fullName evidence="7">Membrane protein</fullName>
    </submittedName>
</protein>
<accession>A0A1E4RTG3</accession>
<dbReference type="PANTHER" id="PTHR31274">
    <property type="entry name" value="PROTEIN ECM3"/>
    <property type="match status" value="1"/>
</dbReference>
<evidence type="ECO:0000313" key="8">
    <source>
        <dbReference type="Proteomes" id="UP000095085"/>
    </source>
</evidence>
<feature type="region of interest" description="Disordered" evidence="5">
    <location>
        <begin position="257"/>
        <end position="320"/>
    </location>
</feature>
<dbReference type="GeneID" id="30996663"/>
<evidence type="ECO:0000256" key="4">
    <source>
        <dbReference type="ARBA" id="ARBA00023136"/>
    </source>
</evidence>
<feature type="compositionally biased region" description="Low complexity" evidence="5">
    <location>
        <begin position="298"/>
        <end position="308"/>
    </location>
</feature>
<feature type="transmembrane region" description="Helical" evidence="6">
    <location>
        <begin position="79"/>
        <end position="102"/>
    </location>
</feature>
<organism evidence="7 8">
    <name type="scientific">Hyphopichia burtonii NRRL Y-1933</name>
    <dbReference type="NCBI Taxonomy" id="984485"/>
    <lineage>
        <taxon>Eukaryota</taxon>
        <taxon>Fungi</taxon>
        <taxon>Dikarya</taxon>
        <taxon>Ascomycota</taxon>
        <taxon>Saccharomycotina</taxon>
        <taxon>Pichiomycetes</taxon>
        <taxon>Debaryomycetaceae</taxon>
        <taxon>Hyphopichia</taxon>
    </lineage>
</organism>
<feature type="compositionally biased region" description="Polar residues" evidence="5">
    <location>
        <begin position="191"/>
        <end position="208"/>
    </location>
</feature>
<feature type="region of interest" description="Disordered" evidence="5">
    <location>
        <begin position="183"/>
        <end position="244"/>
    </location>
</feature>
<proteinExistence type="predicted"/>
<feature type="transmembrane region" description="Helical" evidence="6">
    <location>
        <begin position="512"/>
        <end position="534"/>
    </location>
</feature>
<feature type="transmembrane region" description="Helical" evidence="6">
    <location>
        <begin position="109"/>
        <end position="129"/>
    </location>
</feature>
<keyword evidence="8" id="KW-1185">Reference proteome</keyword>
<name>A0A1E4RTG3_9ASCO</name>
<feature type="transmembrane region" description="Helical" evidence="6">
    <location>
        <begin position="149"/>
        <end position="172"/>
    </location>
</feature>
<reference evidence="8" key="1">
    <citation type="submission" date="2016-05" db="EMBL/GenBank/DDBJ databases">
        <title>Comparative genomics of biotechnologically important yeasts.</title>
        <authorList>
            <consortium name="DOE Joint Genome Institute"/>
            <person name="Riley R."/>
            <person name="Haridas S."/>
            <person name="Wolfe K.H."/>
            <person name="Lopes M.R."/>
            <person name="Hittinger C.T."/>
            <person name="Goker M."/>
            <person name="Salamov A."/>
            <person name="Wisecaver J."/>
            <person name="Long T.M."/>
            <person name="Aerts A.L."/>
            <person name="Barry K."/>
            <person name="Choi C."/>
            <person name="Clum A."/>
            <person name="Coughlan A.Y."/>
            <person name="Deshpande S."/>
            <person name="Douglass A.P."/>
            <person name="Hanson S.J."/>
            <person name="Klenk H.-P."/>
            <person name="Labutti K."/>
            <person name="Lapidus A."/>
            <person name="Lindquist E."/>
            <person name="Lipzen A."/>
            <person name="Meier-Kolthoff J.P."/>
            <person name="Ohm R.A."/>
            <person name="Otillar R.P."/>
            <person name="Pangilinan J."/>
            <person name="Peng Y."/>
            <person name="Rokas A."/>
            <person name="Rosa C.A."/>
            <person name="Scheuner C."/>
            <person name="Sibirny A.A."/>
            <person name="Slot J.C."/>
            <person name="Stielow J.B."/>
            <person name="Sun H."/>
            <person name="Kurtzman C.P."/>
            <person name="Blackwell M."/>
            <person name="Grigoriev I.V."/>
            <person name="Jeffries T.W."/>
        </authorList>
    </citation>
    <scope>NUCLEOTIDE SEQUENCE [LARGE SCALE GENOMIC DNA]</scope>
    <source>
        <strain evidence="8">NRRL Y-1933</strain>
    </source>
</reference>
<evidence type="ECO:0000313" key="7">
    <source>
        <dbReference type="EMBL" id="ODV70528.1"/>
    </source>
</evidence>
<sequence>MAPTCGGGIPLGMVIYAAVKPIFKIYFIIAIGFYLAKRNILSVPTCRDISDAIVSAIMPCLIFNNIVSNLKSSDIKNLGIIFFEGTLLFSLGLMLAYIVSLITNCPKRWLGGLLSVGLFPNISDLPIAYMQTLSKGGRIFSATEGDKGVAYVCIFLASQVFYQFSLGLYQLVEWDFRDEIKGENYNDDENQNSSLTEKESNQNNSTTPNEEDDEQTSISSSELNQQPNPVNIEKTESPPANDLENSQHRAFLRQHELLKNNSNPRSSISMNSGESISSHSSQPQPQAQTHTSSRRRNSQTSSNTNYYSLNPVNSRAVDLRTQKSQDIQDVINEYSEFERLRTNQVRQNVTGTSDVGIEPIDLVNDSQSLQSSHLETKGAKFKRHAIRVLKNFAAPNSASLIISIIIAMAPPLKALFVPSNQVHIHPAPDEQPPLSFIIDLTSYVGNASVPLGLLLLGATISRLKVRAMPPGFWKTALAITATRLIILPIIGVGLTTGFYKGGWFGDDHLVRFISVLEFGLPNATALVYFTAFYTDPHLDDHLQMDCLAVCLICQYLILWITLPFLVTFTLKVSIGL</sequence>
<dbReference type="GO" id="GO:0055085">
    <property type="term" value="P:transmembrane transport"/>
    <property type="evidence" value="ECO:0007669"/>
    <property type="project" value="InterPro"/>
</dbReference>
<gene>
    <name evidence="7" type="ORF">HYPBUDRAFT_155409</name>
</gene>
<evidence type="ECO:0000256" key="6">
    <source>
        <dbReference type="SAM" id="Phobius"/>
    </source>
</evidence>
<dbReference type="RefSeq" id="XP_020079595.1">
    <property type="nucleotide sequence ID" value="XM_020222114.1"/>
</dbReference>
<dbReference type="Proteomes" id="UP000095085">
    <property type="component" value="Unassembled WGS sequence"/>
</dbReference>
<evidence type="ECO:0000256" key="5">
    <source>
        <dbReference type="SAM" id="MobiDB-lite"/>
    </source>
</evidence>
<feature type="transmembrane region" description="Helical" evidence="6">
    <location>
        <begin position="436"/>
        <end position="460"/>
    </location>
</feature>
<feature type="transmembrane region" description="Helical" evidence="6">
    <location>
        <begin position="472"/>
        <end position="492"/>
    </location>
</feature>
<dbReference type="InterPro" id="IPR040254">
    <property type="entry name" value="Ecm3-like"/>
</dbReference>
<feature type="transmembrane region" description="Helical" evidence="6">
    <location>
        <begin position="546"/>
        <end position="570"/>
    </location>
</feature>
<dbReference type="STRING" id="984485.A0A1E4RTG3"/>
<dbReference type="InterPro" id="IPR004776">
    <property type="entry name" value="Mem_transp_PIN-like"/>
</dbReference>
<dbReference type="EMBL" id="KV454538">
    <property type="protein sequence ID" value="ODV70528.1"/>
    <property type="molecule type" value="Genomic_DNA"/>
</dbReference>
<evidence type="ECO:0000256" key="3">
    <source>
        <dbReference type="ARBA" id="ARBA00022989"/>
    </source>
</evidence>
<dbReference type="OrthoDB" id="435607at2759"/>
<evidence type="ECO:0000256" key="1">
    <source>
        <dbReference type="ARBA" id="ARBA00004141"/>
    </source>
</evidence>
<feature type="compositionally biased region" description="Low complexity" evidence="5">
    <location>
        <begin position="266"/>
        <end position="291"/>
    </location>
</feature>
<keyword evidence="2 6" id="KW-0812">Transmembrane</keyword>
<dbReference type="AlphaFoldDB" id="A0A1E4RTG3"/>
<comment type="subcellular location">
    <subcellularLocation>
        <location evidence="1">Membrane</location>
        <topology evidence="1">Multi-pass membrane protein</topology>
    </subcellularLocation>
</comment>
<dbReference type="PANTHER" id="PTHR31274:SF1">
    <property type="entry name" value="AGL149CP"/>
    <property type="match status" value="1"/>
</dbReference>
<dbReference type="Pfam" id="PF03547">
    <property type="entry name" value="Mem_trans"/>
    <property type="match status" value="1"/>
</dbReference>
<keyword evidence="4 6" id="KW-0472">Membrane</keyword>